<dbReference type="RefSeq" id="XP_032804092.1">
    <property type="nucleotide sequence ID" value="XM_032948201.1"/>
</dbReference>
<dbReference type="Pfam" id="PF02212">
    <property type="entry name" value="GED"/>
    <property type="match status" value="1"/>
</dbReference>
<dbReference type="GO" id="GO:0008017">
    <property type="term" value="F:microtubule binding"/>
    <property type="evidence" value="ECO:0007669"/>
    <property type="project" value="TreeGrafter"/>
</dbReference>
<keyword evidence="1 3" id="KW-0547">Nucleotide-binding</keyword>
<evidence type="ECO:0000313" key="8">
    <source>
        <dbReference type="RefSeq" id="XP_032804092.1"/>
    </source>
</evidence>
<protein>
    <submittedName>
        <fullName evidence="8">Interferon-induced GTP-binding protein Mx1-like isoform X1</fullName>
    </submittedName>
</protein>
<dbReference type="SUPFAM" id="SSF52540">
    <property type="entry name" value="P-loop containing nucleoside triphosphate hydrolases"/>
    <property type="match status" value="1"/>
</dbReference>
<feature type="compositionally biased region" description="Basic residues" evidence="4">
    <location>
        <begin position="32"/>
        <end position="42"/>
    </location>
</feature>
<dbReference type="SMART" id="SM00053">
    <property type="entry name" value="DYNc"/>
    <property type="match status" value="1"/>
</dbReference>
<dbReference type="Gene3D" id="1.20.120.1240">
    <property type="entry name" value="Dynamin, middle domain"/>
    <property type="match status" value="1"/>
</dbReference>
<comment type="similarity">
    <text evidence="3">Belongs to the TRAFAC class dynamin-like GTPase superfamily. Dynamin/Fzo/YdjA family.</text>
</comment>
<dbReference type="PROSITE" id="PS00410">
    <property type="entry name" value="G_DYNAMIN_1"/>
    <property type="match status" value="1"/>
</dbReference>
<evidence type="ECO:0000256" key="3">
    <source>
        <dbReference type="RuleBase" id="RU003932"/>
    </source>
</evidence>
<dbReference type="Pfam" id="PF00350">
    <property type="entry name" value="Dynamin_N"/>
    <property type="match status" value="1"/>
</dbReference>
<dbReference type="PROSITE" id="PS51718">
    <property type="entry name" value="G_DYNAMIN_2"/>
    <property type="match status" value="1"/>
</dbReference>
<dbReference type="GO" id="GO:0098793">
    <property type="term" value="C:presynapse"/>
    <property type="evidence" value="ECO:0007669"/>
    <property type="project" value="GOC"/>
</dbReference>
<dbReference type="PANTHER" id="PTHR11566">
    <property type="entry name" value="DYNAMIN"/>
    <property type="match status" value="1"/>
</dbReference>
<evidence type="ECO:0000259" key="6">
    <source>
        <dbReference type="PROSITE" id="PS51718"/>
    </source>
</evidence>
<dbReference type="GO" id="GO:0031623">
    <property type="term" value="P:receptor internalization"/>
    <property type="evidence" value="ECO:0007669"/>
    <property type="project" value="TreeGrafter"/>
</dbReference>
<feature type="domain" description="GED" evidence="5">
    <location>
        <begin position="660"/>
        <end position="746"/>
    </location>
</feature>
<feature type="compositionally biased region" description="Polar residues" evidence="4">
    <location>
        <begin position="100"/>
        <end position="110"/>
    </location>
</feature>
<dbReference type="Proteomes" id="UP001318040">
    <property type="component" value="Chromosome 6"/>
</dbReference>
<dbReference type="PROSITE" id="PS51388">
    <property type="entry name" value="GED"/>
    <property type="match status" value="1"/>
</dbReference>
<keyword evidence="7" id="KW-1185">Reference proteome</keyword>
<dbReference type="GO" id="GO:0005525">
    <property type="term" value="F:GTP binding"/>
    <property type="evidence" value="ECO:0007669"/>
    <property type="project" value="UniProtKB-KW"/>
</dbReference>
<dbReference type="GO" id="GO:0003924">
    <property type="term" value="F:GTPase activity"/>
    <property type="evidence" value="ECO:0007669"/>
    <property type="project" value="InterPro"/>
</dbReference>
<dbReference type="SMART" id="SM00302">
    <property type="entry name" value="GED"/>
    <property type="match status" value="1"/>
</dbReference>
<dbReference type="GO" id="GO:0005886">
    <property type="term" value="C:plasma membrane"/>
    <property type="evidence" value="ECO:0007669"/>
    <property type="project" value="TreeGrafter"/>
</dbReference>
<dbReference type="GO" id="GO:0005737">
    <property type="term" value="C:cytoplasm"/>
    <property type="evidence" value="ECO:0007669"/>
    <property type="project" value="TreeGrafter"/>
</dbReference>
<gene>
    <name evidence="8" type="primary">LOC116939604</name>
</gene>
<evidence type="ECO:0000313" key="7">
    <source>
        <dbReference type="Proteomes" id="UP001318040"/>
    </source>
</evidence>
<feature type="domain" description="Dynamin-type G" evidence="6">
    <location>
        <begin position="140"/>
        <end position="416"/>
    </location>
</feature>
<dbReference type="AlphaFoldDB" id="A0AAJ7ST86"/>
<organism evidence="7 8">
    <name type="scientific">Petromyzon marinus</name>
    <name type="common">Sea lamprey</name>
    <dbReference type="NCBI Taxonomy" id="7757"/>
    <lineage>
        <taxon>Eukaryota</taxon>
        <taxon>Metazoa</taxon>
        <taxon>Chordata</taxon>
        <taxon>Craniata</taxon>
        <taxon>Vertebrata</taxon>
        <taxon>Cyclostomata</taxon>
        <taxon>Hyperoartia</taxon>
        <taxon>Petromyzontiformes</taxon>
        <taxon>Petromyzontidae</taxon>
        <taxon>Petromyzon</taxon>
    </lineage>
</organism>
<dbReference type="InterPro" id="IPR030381">
    <property type="entry name" value="G_DYNAMIN_dom"/>
</dbReference>
<evidence type="ECO:0000256" key="1">
    <source>
        <dbReference type="ARBA" id="ARBA00022741"/>
    </source>
</evidence>
<dbReference type="InterPro" id="IPR019762">
    <property type="entry name" value="Dynamin_GTPase_CS"/>
</dbReference>
<dbReference type="InterPro" id="IPR003130">
    <property type="entry name" value="GED"/>
</dbReference>
<evidence type="ECO:0000256" key="2">
    <source>
        <dbReference type="ARBA" id="ARBA00023134"/>
    </source>
</evidence>
<feature type="compositionally biased region" description="Basic and acidic residues" evidence="4">
    <location>
        <begin position="21"/>
        <end position="31"/>
    </location>
</feature>
<dbReference type="Pfam" id="PF01031">
    <property type="entry name" value="Dynamin_M"/>
    <property type="match status" value="1"/>
</dbReference>
<dbReference type="InterPro" id="IPR001401">
    <property type="entry name" value="Dynamin_GTPase"/>
</dbReference>
<dbReference type="PANTHER" id="PTHR11566:SF231">
    <property type="entry name" value="INTERFERON-INDUCED GTP-BINDING PROTEIN MX"/>
    <property type="match status" value="1"/>
</dbReference>
<proteinExistence type="inferred from homology"/>
<dbReference type="Gene3D" id="3.40.50.300">
    <property type="entry name" value="P-loop containing nucleotide triphosphate hydrolases"/>
    <property type="match status" value="1"/>
</dbReference>
<name>A0AAJ7ST86_PETMA</name>
<keyword evidence="2 3" id="KW-0342">GTP-binding</keyword>
<dbReference type="InterPro" id="IPR045063">
    <property type="entry name" value="Dynamin_N"/>
</dbReference>
<dbReference type="InterPro" id="IPR020850">
    <property type="entry name" value="GED_dom"/>
</dbReference>
<evidence type="ECO:0000256" key="4">
    <source>
        <dbReference type="SAM" id="MobiDB-lite"/>
    </source>
</evidence>
<dbReference type="PRINTS" id="PR00195">
    <property type="entry name" value="DYNAMIN"/>
</dbReference>
<feature type="region of interest" description="Disordered" evidence="4">
    <location>
        <begin position="1"/>
        <end position="110"/>
    </location>
</feature>
<dbReference type="CDD" id="cd08771">
    <property type="entry name" value="DLP_1"/>
    <property type="match status" value="1"/>
</dbReference>
<dbReference type="InterPro" id="IPR027417">
    <property type="entry name" value="P-loop_NTPase"/>
</dbReference>
<reference evidence="8" key="1">
    <citation type="submission" date="2025-08" db="UniProtKB">
        <authorList>
            <consortium name="RefSeq"/>
        </authorList>
    </citation>
    <scope>IDENTIFICATION</scope>
    <source>
        <tissue evidence="8">Sperm</tissue>
    </source>
</reference>
<dbReference type="GO" id="GO:0016185">
    <property type="term" value="P:synaptic vesicle budding from presynaptic endocytic zone membrane"/>
    <property type="evidence" value="ECO:0007669"/>
    <property type="project" value="TreeGrafter"/>
</dbReference>
<accession>A0AAJ7ST86</accession>
<evidence type="ECO:0000259" key="5">
    <source>
        <dbReference type="PROSITE" id="PS51388"/>
    </source>
</evidence>
<dbReference type="KEGG" id="pmrn:116939604"/>
<dbReference type="GO" id="GO:0005874">
    <property type="term" value="C:microtubule"/>
    <property type="evidence" value="ECO:0007669"/>
    <property type="project" value="TreeGrafter"/>
</dbReference>
<sequence length="746" mass="83429">MEPSDSDGAAEGSGRVFMQSDDSKQARIDPRHRQKNRYRRKKTLDAKGAVAEPDRACTQQTEPRMDLEESPSWGMEDGPGPGDSAGTTPAPGAKKDTITEYGNSSCAAPQGTSLVHSFDRKVRPYIDLIDTLRYLGVDQDVGLPAVAVIGDQSSGKSSVLEALSGVQLPRGSGIVTRCPLALKLKRAPGPWHGRIKYRVQGRTVNTKLDTPESVGDAVLQAQSELTGDDLGVSKSLIELEVTSDSVPDLTLIDLPGIARVALAGQAVDIETQIKDLIRDHIGRQETINLVVIPCNVDIATTEALKMAQAVDPTGVRTLGVLTKPDLMDEGTERNALRILQNQVFPLSKGYVLVKCRSQRDVEAHQTLAEASRVEAAFFKKHPVFCHVHNGGKLTTTTVLAAKLTEELVDNIKRTLPKLRKDLAEKLREACAELESQGESIPDDARAKQLFINARVMRYNDDVRGLARGEPSRNLPRNMMLYTLVREHFRTWLKDLKRAQDAWLEELDNLIREYIDNRSGRELPGFVSYHAFENLARVHVQRLEKPALNVLAVTCWSVQDVFMRLADDVFKFLPEFNRLVKAKVGAQVQGQEQKARVLIVTLFRMESMVYTQDMLYQNSLREEHQQDHEVTEVTPFIFNSNNHPKSKGKRLLDVSSLDEDLDVMNKHLRSYFKIALMRLMDMVPMVVRFNMLDELVVALGAELTALAQEGNLAELLCEDEDAMEKRRMVMERVERLHKACATIENKL</sequence>
<dbReference type="InterPro" id="IPR022812">
    <property type="entry name" value="Dynamin"/>
</dbReference>
<dbReference type="InterPro" id="IPR000375">
    <property type="entry name" value="Dynamin_stalk"/>
</dbReference>